<evidence type="ECO:0000313" key="1">
    <source>
        <dbReference type="EMBL" id="OAD23903.1"/>
    </source>
</evidence>
<accession>A0A176S751</accession>
<keyword evidence="2" id="KW-1185">Reference proteome</keyword>
<dbReference type="EMBL" id="LUTY01000107">
    <property type="protein sequence ID" value="OAD23903.1"/>
    <property type="molecule type" value="Genomic_DNA"/>
</dbReference>
<protein>
    <submittedName>
        <fullName evidence="1">Uncharacterized protein</fullName>
    </submittedName>
</protein>
<organism evidence="1 2">
    <name type="scientific">Candidatus Thiomargarita nelsonii</name>
    <dbReference type="NCBI Taxonomy" id="1003181"/>
    <lineage>
        <taxon>Bacteria</taxon>
        <taxon>Pseudomonadati</taxon>
        <taxon>Pseudomonadota</taxon>
        <taxon>Gammaproteobacteria</taxon>
        <taxon>Thiotrichales</taxon>
        <taxon>Thiotrichaceae</taxon>
        <taxon>Thiomargarita</taxon>
    </lineage>
</organism>
<evidence type="ECO:0000313" key="2">
    <source>
        <dbReference type="Proteomes" id="UP000076962"/>
    </source>
</evidence>
<gene>
    <name evidence="1" type="ORF">THIOM_000254</name>
</gene>
<dbReference type="PATRIC" id="fig|1003181.4.peg.372"/>
<dbReference type="Proteomes" id="UP000076962">
    <property type="component" value="Unassembled WGS sequence"/>
</dbReference>
<proteinExistence type="predicted"/>
<sequence length="167" mass="18972">MRFKVKKPYDIAVKLIDWEENLGLGSENNRGKKFHPGDGGFIASFSDGTVTDNQWSAQTFYISPIYDLSCLTEENNIRGSATCTMEGSDDGENGYGIHWSVPDDWLSQGYDYSTWPKATTYTEEEIGVNNKKSYMNFKEKFAGEGAEFIWSSNVVLDNEVLLRYRVK</sequence>
<comment type="caution">
    <text evidence="1">The sequence shown here is derived from an EMBL/GenBank/DDBJ whole genome shotgun (WGS) entry which is preliminary data.</text>
</comment>
<name>A0A176S751_9GAMM</name>
<reference evidence="1 2" key="1">
    <citation type="submission" date="2016-05" db="EMBL/GenBank/DDBJ databases">
        <title>Single-cell genome of chain-forming Candidatus Thiomargarita nelsonii and comparison to other large sulfur-oxidizing bacteria.</title>
        <authorList>
            <person name="Winkel M."/>
            <person name="Salman V."/>
            <person name="Woyke T."/>
            <person name="Schulz-Vogt H."/>
            <person name="Richter M."/>
            <person name="Flood B."/>
            <person name="Bailey J."/>
            <person name="Amann R."/>
            <person name="Mussmann M."/>
        </authorList>
    </citation>
    <scope>NUCLEOTIDE SEQUENCE [LARGE SCALE GENOMIC DNA]</scope>
    <source>
        <strain evidence="1 2">THI036</strain>
    </source>
</reference>
<dbReference type="AlphaFoldDB" id="A0A176S751"/>